<keyword evidence="2" id="KW-1185">Reference proteome</keyword>
<name>A0AAD4V2Z5_PRUDU</name>
<proteinExistence type="predicted"/>
<dbReference type="EMBL" id="JAJFAZ020000007">
    <property type="protein sequence ID" value="KAI5316826.1"/>
    <property type="molecule type" value="Genomic_DNA"/>
</dbReference>
<sequence length="117" mass="13414">MHQIPDESAIYIAIPFIASCIDDLIHEMTKDDLRKLISCDTELEAYHCLGEVSWFDITYHLFQASIKGQDLATKCYKFDDDDYDPLQSSTEVEGMRMEAFFDSFGKHWCAPFVGSLS</sequence>
<comment type="caution">
    <text evidence="1">The sequence shown here is derived from an EMBL/GenBank/DDBJ whole genome shotgun (WGS) entry which is preliminary data.</text>
</comment>
<protein>
    <submittedName>
        <fullName evidence="1">Uncharacterized protein</fullName>
    </submittedName>
</protein>
<gene>
    <name evidence="1" type="ORF">L3X38_036533</name>
</gene>
<reference evidence="1 2" key="1">
    <citation type="journal article" date="2022" name="G3 (Bethesda)">
        <title>Whole-genome sequence and methylome profiling of the almond [Prunus dulcis (Mill.) D.A. Webb] cultivar 'Nonpareil'.</title>
        <authorList>
            <person name="D'Amico-Willman K.M."/>
            <person name="Ouma W.Z."/>
            <person name="Meulia T."/>
            <person name="Sideli G.M."/>
            <person name="Gradziel T.M."/>
            <person name="Fresnedo-Ramirez J."/>
        </authorList>
    </citation>
    <scope>NUCLEOTIDE SEQUENCE [LARGE SCALE GENOMIC DNA]</scope>
    <source>
        <strain evidence="1">Clone GOH B32 T37-40</strain>
    </source>
</reference>
<organism evidence="1 2">
    <name type="scientific">Prunus dulcis</name>
    <name type="common">Almond</name>
    <name type="synonym">Amygdalus dulcis</name>
    <dbReference type="NCBI Taxonomy" id="3755"/>
    <lineage>
        <taxon>Eukaryota</taxon>
        <taxon>Viridiplantae</taxon>
        <taxon>Streptophyta</taxon>
        <taxon>Embryophyta</taxon>
        <taxon>Tracheophyta</taxon>
        <taxon>Spermatophyta</taxon>
        <taxon>Magnoliopsida</taxon>
        <taxon>eudicotyledons</taxon>
        <taxon>Gunneridae</taxon>
        <taxon>Pentapetalae</taxon>
        <taxon>rosids</taxon>
        <taxon>fabids</taxon>
        <taxon>Rosales</taxon>
        <taxon>Rosaceae</taxon>
        <taxon>Amygdaloideae</taxon>
        <taxon>Amygdaleae</taxon>
        <taxon>Prunus</taxon>
    </lineage>
</organism>
<dbReference type="Proteomes" id="UP001054821">
    <property type="component" value="Chromosome 7"/>
</dbReference>
<dbReference type="AlphaFoldDB" id="A0AAD4V2Z5"/>
<accession>A0AAD4V2Z5</accession>
<evidence type="ECO:0000313" key="2">
    <source>
        <dbReference type="Proteomes" id="UP001054821"/>
    </source>
</evidence>
<evidence type="ECO:0000313" key="1">
    <source>
        <dbReference type="EMBL" id="KAI5316826.1"/>
    </source>
</evidence>